<organism evidence="1 2">
    <name type="scientific">Acinetobacter haemolyticus CIP 64.3 = MTCC 9819</name>
    <dbReference type="NCBI Taxonomy" id="1217659"/>
    <lineage>
        <taxon>Bacteria</taxon>
        <taxon>Pseudomonadati</taxon>
        <taxon>Pseudomonadota</taxon>
        <taxon>Gammaproteobacteria</taxon>
        <taxon>Moraxellales</taxon>
        <taxon>Moraxellaceae</taxon>
        <taxon>Acinetobacter</taxon>
    </lineage>
</organism>
<accession>N9GEB1</accession>
<keyword evidence="2" id="KW-1185">Reference proteome</keyword>
<name>N9GEB1_ACIHA</name>
<sequence length="41" mass="4660">MDDVLIVGNRNAALYQKCWLAFECSSSHELGLNYKQKITIS</sequence>
<protein>
    <submittedName>
        <fullName evidence="1">Uncharacterized protein</fullName>
    </submittedName>
</protein>
<gene>
    <name evidence="1" type="ORF">F927_03236</name>
</gene>
<evidence type="ECO:0000313" key="1">
    <source>
        <dbReference type="EMBL" id="ENW15501.1"/>
    </source>
</evidence>
<dbReference type="Proteomes" id="UP000017667">
    <property type="component" value="Unassembled WGS sequence"/>
</dbReference>
<proteinExistence type="predicted"/>
<comment type="caution">
    <text evidence="1">The sequence shown here is derived from an EMBL/GenBank/DDBJ whole genome shotgun (WGS) entry which is preliminary data.</text>
</comment>
<evidence type="ECO:0000313" key="2">
    <source>
        <dbReference type="Proteomes" id="UP000017667"/>
    </source>
</evidence>
<dbReference type="AlphaFoldDB" id="N9GEB1"/>
<reference evidence="1 2" key="1">
    <citation type="submission" date="2013-02" db="EMBL/GenBank/DDBJ databases">
        <title>The Genome Sequence of Acinetobacter haemolyticus CIP 64.3.</title>
        <authorList>
            <consortium name="The Broad Institute Genome Sequencing Platform"/>
            <consortium name="The Broad Institute Genome Sequencing Center for Infectious Disease"/>
            <person name="Cerqueira G."/>
            <person name="Feldgarden M."/>
            <person name="Courvalin P."/>
            <person name="Perichon B."/>
            <person name="Grillot-Courvalin C."/>
            <person name="Clermont D."/>
            <person name="Rocha E."/>
            <person name="Yoon E.-J."/>
            <person name="Nemec A."/>
            <person name="Walker B."/>
            <person name="Young S.K."/>
            <person name="Zeng Q."/>
            <person name="Gargeya S."/>
            <person name="Fitzgerald M."/>
            <person name="Haas B."/>
            <person name="Abouelleil A."/>
            <person name="Alvarado L."/>
            <person name="Arachchi H.M."/>
            <person name="Berlin A.M."/>
            <person name="Chapman S.B."/>
            <person name="Dewar J."/>
            <person name="Goldberg J."/>
            <person name="Griggs A."/>
            <person name="Gujja S."/>
            <person name="Hansen M."/>
            <person name="Howarth C."/>
            <person name="Imamovic A."/>
            <person name="Larimer J."/>
            <person name="McCowan C."/>
            <person name="Murphy C."/>
            <person name="Neiman D."/>
            <person name="Pearson M."/>
            <person name="Priest M."/>
            <person name="Roberts A."/>
            <person name="Saif S."/>
            <person name="Shea T."/>
            <person name="Sisk P."/>
            <person name="Sykes S."/>
            <person name="Wortman J."/>
            <person name="Nusbaum C."/>
            <person name="Birren B."/>
        </authorList>
    </citation>
    <scope>NUCLEOTIDE SEQUENCE [LARGE SCALE GENOMIC DNA]</scope>
    <source>
        <strain evidence="1 2">CIP 64.3</strain>
    </source>
</reference>
<dbReference type="HOGENOM" id="CLU_3264261_0_0_6"/>
<dbReference type="EMBL" id="APQQ01000032">
    <property type="protein sequence ID" value="ENW15501.1"/>
    <property type="molecule type" value="Genomic_DNA"/>
</dbReference>